<evidence type="ECO:0000259" key="2">
    <source>
        <dbReference type="Pfam" id="PF00174"/>
    </source>
</evidence>
<name>E8U565_DEIML</name>
<feature type="chain" id="PRO_5003231622" description="Oxidoreductase molybdopterin-binding domain-containing protein" evidence="1">
    <location>
        <begin position="22"/>
        <end position="177"/>
    </location>
</feature>
<dbReference type="Proteomes" id="UP000008635">
    <property type="component" value="Chromosome"/>
</dbReference>
<dbReference type="RefSeq" id="WP_013555709.1">
    <property type="nucleotide sequence ID" value="NC_014958.1"/>
</dbReference>
<reference evidence="3 4" key="1">
    <citation type="journal article" date="2011" name="Stand. Genomic Sci.">
        <title>Complete genome sequence of Deinococcus maricopensis type strain (LB-34).</title>
        <authorList>
            <person name="Pukall R."/>
            <person name="Zeytun A."/>
            <person name="Lucas S."/>
            <person name="Lapidus A."/>
            <person name="Hammon N."/>
            <person name="Deshpande S."/>
            <person name="Nolan M."/>
            <person name="Cheng J.F."/>
            <person name="Pitluck S."/>
            <person name="Liolios K."/>
            <person name="Pagani I."/>
            <person name="Mikhailova N."/>
            <person name="Ivanova N."/>
            <person name="Mavromatis K."/>
            <person name="Pati A."/>
            <person name="Tapia R."/>
            <person name="Han C."/>
            <person name="Goodwin L."/>
            <person name="Chen A."/>
            <person name="Palaniappan K."/>
            <person name="Land M."/>
            <person name="Hauser L."/>
            <person name="Chang Y.J."/>
            <person name="Jeffries C.D."/>
            <person name="Brambilla E.M."/>
            <person name="Rohde M."/>
            <person name="Goker M."/>
            <person name="Detter J.C."/>
            <person name="Woyke T."/>
            <person name="Bristow J."/>
            <person name="Eisen J.A."/>
            <person name="Markowitz V."/>
            <person name="Hugenholtz P."/>
            <person name="Kyrpides N.C."/>
            <person name="Klenk H.P."/>
        </authorList>
    </citation>
    <scope>NUCLEOTIDE SEQUENCE [LARGE SCALE GENOMIC DNA]</scope>
    <source>
        <strain evidence="4">DSM 21211 / LMG 22137 / NRRL B-23946 / LB-34</strain>
    </source>
</reference>
<keyword evidence="4" id="KW-1185">Reference proteome</keyword>
<proteinExistence type="predicted"/>
<gene>
    <name evidence="3" type="ordered locus">Deima_0545</name>
</gene>
<dbReference type="InterPro" id="IPR036374">
    <property type="entry name" value="OxRdtase_Mopterin-bd_sf"/>
</dbReference>
<feature type="domain" description="Oxidoreductase molybdopterin-binding" evidence="2">
    <location>
        <begin position="79"/>
        <end position="161"/>
    </location>
</feature>
<dbReference type="STRING" id="709986.Deima_0545"/>
<dbReference type="EMBL" id="CP002454">
    <property type="protein sequence ID" value="ADV66204.1"/>
    <property type="molecule type" value="Genomic_DNA"/>
</dbReference>
<evidence type="ECO:0000313" key="4">
    <source>
        <dbReference type="Proteomes" id="UP000008635"/>
    </source>
</evidence>
<protein>
    <recommendedName>
        <fullName evidence="2">Oxidoreductase molybdopterin-binding domain-containing protein</fullName>
    </recommendedName>
</protein>
<dbReference type="HOGENOM" id="CLU_110165_2_1_0"/>
<organism evidence="3 4">
    <name type="scientific">Deinococcus maricopensis (strain DSM 21211 / LMG 22137 / NRRL B-23946 / LB-34)</name>
    <dbReference type="NCBI Taxonomy" id="709986"/>
    <lineage>
        <taxon>Bacteria</taxon>
        <taxon>Thermotogati</taxon>
        <taxon>Deinococcota</taxon>
        <taxon>Deinococci</taxon>
        <taxon>Deinococcales</taxon>
        <taxon>Deinococcaceae</taxon>
        <taxon>Deinococcus</taxon>
    </lineage>
</organism>
<accession>E8U565</accession>
<evidence type="ECO:0000313" key="3">
    <source>
        <dbReference type="EMBL" id="ADV66204.1"/>
    </source>
</evidence>
<dbReference type="AlphaFoldDB" id="E8U565"/>
<dbReference type="OrthoDB" id="67077at2"/>
<keyword evidence="1" id="KW-0732">Signal</keyword>
<dbReference type="Gene3D" id="3.90.420.10">
    <property type="entry name" value="Oxidoreductase, molybdopterin-binding domain"/>
    <property type="match status" value="1"/>
</dbReference>
<dbReference type="SUPFAM" id="SSF56524">
    <property type="entry name" value="Oxidoreductase molybdopterin-binding domain"/>
    <property type="match status" value="1"/>
</dbReference>
<sequence length="177" mass="19449" precursor="true">MPTPRWPRLALLLPVLLSACGRDPTPATFPYTHGARPAPAARPGDPVALTVYSARGPRTYTLAQLRALPAVRYRATQPQLRRTATYEGVALRDLVRAAGLPERDVRVEASNLFSARIPASEYLHYPIMIAYAADGHAVSTLDKGPLQVILPNLHTGNRYAKRGNWWVWFAVGVRSAS</sequence>
<reference evidence="4" key="2">
    <citation type="submission" date="2011-01" db="EMBL/GenBank/DDBJ databases">
        <title>The complete genome of Deinococcus maricopensis DSM 21211.</title>
        <authorList>
            <consortium name="US DOE Joint Genome Institute (JGI-PGF)"/>
            <person name="Lucas S."/>
            <person name="Copeland A."/>
            <person name="Lapidus A."/>
            <person name="Goodwin L."/>
            <person name="Pitluck S."/>
            <person name="Kyrpides N."/>
            <person name="Mavromatis K."/>
            <person name="Pagani I."/>
            <person name="Ivanova N."/>
            <person name="Ovchinnikova G."/>
            <person name="Zeytun A."/>
            <person name="Detter J.C."/>
            <person name="Han C."/>
            <person name="Land M."/>
            <person name="Hauser L."/>
            <person name="Markowitz V."/>
            <person name="Cheng J.-F."/>
            <person name="Hugenholtz P."/>
            <person name="Woyke T."/>
            <person name="Wu D."/>
            <person name="Pukall R."/>
            <person name="Gehrich-Schroeter G."/>
            <person name="Brambilla E."/>
            <person name="Klenk H.-P."/>
            <person name="Eisen J.A."/>
        </authorList>
    </citation>
    <scope>NUCLEOTIDE SEQUENCE [LARGE SCALE GENOMIC DNA]</scope>
    <source>
        <strain evidence="4">DSM 21211 / LMG 22137 / NRRL B-23946 / LB-34</strain>
    </source>
</reference>
<dbReference type="InterPro" id="IPR000572">
    <property type="entry name" value="OxRdtase_Mopterin-bd_dom"/>
</dbReference>
<dbReference type="eggNOG" id="COG3915">
    <property type="taxonomic scope" value="Bacteria"/>
</dbReference>
<dbReference type="Pfam" id="PF00174">
    <property type="entry name" value="Oxidored_molyb"/>
    <property type="match status" value="1"/>
</dbReference>
<dbReference type="PROSITE" id="PS51257">
    <property type="entry name" value="PROKAR_LIPOPROTEIN"/>
    <property type="match status" value="1"/>
</dbReference>
<feature type="signal peptide" evidence="1">
    <location>
        <begin position="1"/>
        <end position="21"/>
    </location>
</feature>
<dbReference type="KEGG" id="dmr:Deima_0545"/>
<evidence type="ECO:0000256" key="1">
    <source>
        <dbReference type="SAM" id="SignalP"/>
    </source>
</evidence>